<feature type="signal peptide" evidence="1">
    <location>
        <begin position="1"/>
        <end position="32"/>
    </location>
</feature>
<dbReference type="SUPFAM" id="SSF52833">
    <property type="entry name" value="Thioredoxin-like"/>
    <property type="match status" value="1"/>
</dbReference>
<comment type="caution">
    <text evidence="2">The sequence shown here is derived from an EMBL/GenBank/DDBJ whole genome shotgun (WGS) entry which is preliminary data.</text>
</comment>
<organism evidence="2 3">
    <name type="scientific">Methylohalomonas lacus</name>
    <dbReference type="NCBI Taxonomy" id="398773"/>
    <lineage>
        <taxon>Bacteria</taxon>
        <taxon>Pseudomonadati</taxon>
        <taxon>Pseudomonadota</taxon>
        <taxon>Gammaproteobacteria</taxon>
        <taxon>Methylohalomonadales</taxon>
        <taxon>Methylohalomonadaceae</taxon>
        <taxon>Methylohalomonas</taxon>
    </lineage>
</organism>
<keyword evidence="3" id="KW-1185">Reference proteome</keyword>
<accession>A0AAE3L1E1</accession>
<name>A0AAE3L1E1_9GAMM</name>
<dbReference type="Pfam" id="PF04214">
    <property type="entry name" value="DUF411"/>
    <property type="match status" value="1"/>
</dbReference>
<gene>
    <name evidence="2" type="ORF">J2T55_001073</name>
</gene>
<sequence length="163" mass="17954">MKDHTQTASLFQRLLPGLLLVALSILTPPAVAESDASAPTLEVFRSPDCSCCHRWIEHLRDNGFEVRDNKRSDLAVIKQQLGVPKQLASCHTAKVGNYVIEGHVPANDIRRLLDQRPAVSGLSVPNMPIGSPGMEMGTRRDAYDVLTFDSAGNLDHFNHYPAR</sequence>
<evidence type="ECO:0000313" key="2">
    <source>
        <dbReference type="EMBL" id="MCS3903056.1"/>
    </source>
</evidence>
<dbReference type="AlphaFoldDB" id="A0AAE3L1E1"/>
<dbReference type="InterPro" id="IPR007332">
    <property type="entry name" value="DUF411"/>
</dbReference>
<keyword evidence="1" id="KW-0732">Signal</keyword>
<evidence type="ECO:0008006" key="4">
    <source>
        <dbReference type="Google" id="ProtNLM"/>
    </source>
</evidence>
<proteinExistence type="predicted"/>
<evidence type="ECO:0000256" key="1">
    <source>
        <dbReference type="SAM" id="SignalP"/>
    </source>
</evidence>
<dbReference type="RefSeq" id="WP_259054668.1">
    <property type="nucleotide sequence ID" value="NZ_JANUCT010000006.1"/>
</dbReference>
<feature type="chain" id="PRO_5042289316" description="DUF411 domain-containing protein" evidence="1">
    <location>
        <begin position="33"/>
        <end position="163"/>
    </location>
</feature>
<evidence type="ECO:0000313" key="3">
    <source>
        <dbReference type="Proteomes" id="UP001204445"/>
    </source>
</evidence>
<dbReference type="EMBL" id="JANUCT010000006">
    <property type="protein sequence ID" value="MCS3903056.1"/>
    <property type="molecule type" value="Genomic_DNA"/>
</dbReference>
<dbReference type="InterPro" id="IPR036249">
    <property type="entry name" value="Thioredoxin-like_sf"/>
</dbReference>
<dbReference type="Proteomes" id="UP001204445">
    <property type="component" value="Unassembled WGS sequence"/>
</dbReference>
<reference evidence="2" key="1">
    <citation type="submission" date="2022-08" db="EMBL/GenBank/DDBJ databases">
        <title>Genomic Encyclopedia of Type Strains, Phase III (KMG-III): the genomes of soil and plant-associated and newly described type strains.</title>
        <authorList>
            <person name="Whitman W."/>
        </authorList>
    </citation>
    <scope>NUCLEOTIDE SEQUENCE</scope>
    <source>
        <strain evidence="2">HMT 1</strain>
    </source>
</reference>
<protein>
    <recommendedName>
        <fullName evidence="4">DUF411 domain-containing protein</fullName>
    </recommendedName>
</protein>